<gene>
    <name evidence="2" type="ORF">I8J32_015330</name>
</gene>
<dbReference type="InterPro" id="IPR036378">
    <property type="entry name" value="FAS1_dom_sf"/>
</dbReference>
<accession>A0A974Y089</accession>
<dbReference type="PANTHER" id="PTHR10900">
    <property type="entry name" value="PERIOSTIN-RELATED"/>
    <property type="match status" value="1"/>
</dbReference>
<dbReference type="KEGG" id="lsf:I8J32_015330"/>
<protein>
    <submittedName>
        <fullName evidence="2">Fasciclin domain-containing protein</fullName>
    </submittedName>
</protein>
<keyword evidence="3" id="KW-1185">Reference proteome</keyword>
<dbReference type="EMBL" id="CP071518">
    <property type="protein sequence ID" value="QSX78060.1"/>
    <property type="molecule type" value="Genomic_DNA"/>
</dbReference>
<dbReference type="AlphaFoldDB" id="A0A974Y089"/>
<proteinExistence type="predicted"/>
<dbReference type="InterPro" id="IPR050904">
    <property type="entry name" value="Adhesion/Biosynth-related"/>
</dbReference>
<reference evidence="2 3" key="1">
    <citation type="submission" date="2021-03" db="EMBL/GenBank/DDBJ databases">
        <title>Lysobacter sp. nov. isolated from soil of gangwondo yeongwol, south Korea.</title>
        <authorList>
            <person name="Kim K.R."/>
            <person name="Kim K.H."/>
            <person name="Jeon C.O."/>
        </authorList>
    </citation>
    <scope>NUCLEOTIDE SEQUENCE [LARGE SCALE GENOMIC DNA]</scope>
    <source>
        <strain evidence="2 3">R19</strain>
    </source>
</reference>
<dbReference type="Gene3D" id="2.30.180.10">
    <property type="entry name" value="FAS1 domain"/>
    <property type="match status" value="1"/>
</dbReference>
<dbReference type="Proteomes" id="UP000639274">
    <property type="component" value="Chromosome"/>
</dbReference>
<dbReference type="FunFam" id="2.30.180.10:FF:000032">
    <property type="entry name" value="Fasciclin domain-containing protein, putative"/>
    <property type="match status" value="1"/>
</dbReference>
<dbReference type="PROSITE" id="PS50213">
    <property type="entry name" value="FAS1"/>
    <property type="match status" value="1"/>
</dbReference>
<dbReference type="SUPFAM" id="SSF82153">
    <property type="entry name" value="FAS1 domain"/>
    <property type="match status" value="1"/>
</dbReference>
<dbReference type="PANTHER" id="PTHR10900:SF77">
    <property type="entry name" value="FI19380P1"/>
    <property type="match status" value="1"/>
</dbReference>
<evidence type="ECO:0000313" key="2">
    <source>
        <dbReference type="EMBL" id="QSX78060.1"/>
    </source>
</evidence>
<sequence length="148" mass="15465">MDTVTRTPSPTKTILDNAAANGSFKTFGKAIERAGMGETLRGAGPFTIFAPTDAAFDKLPAGRLDNLLKPENKEELVALLNYHVVSGNTTVAAVGKWDTAKTMNGQSAPIKLNGDKVSIGDAKVTLADIASSNGVIHGIDTVNIPTKQ</sequence>
<dbReference type="InterPro" id="IPR000782">
    <property type="entry name" value="FAS1_domain"/>
</dbReference>
<evidence type="ECO:0000259" key="1">
    <source>
        <dbReference type="PROSITE" id="PS50213"/>
    </source>
</evidence>
<organism evidence="2 3">
    <name type="scientific">Agrilutibacter solisilvae</name>
    <dbReference type="NCBI Taxonomy" id="2763317"/>
    <lineage>
        <taxon>Bacteria</taxon>
        <taxon>Pseudomonadati</taxon>
        <taxon>Pseudomonadota</taxon>
        <taxon>Gammaproteobacteria</taxon>
        <taxon>Lysobacterales</taxon>
        <taxon>Lysobacteraceae</taxon>
        <taxon>Agrilutibacter</taxon>
    </lineage>
</organism>
<evidence type="ECO:0000313" key="3">
    <source>
        <dbReference type="Proteomes" id="UP000639274"/>
    </source>
</evidence>
<dbReference type="Pfam" id="PF02469">
    <property type="entry name" value="Fasciclin"/>
    <property type="match status" value="1"/>
</dbReference>
<dbReference type="SMART" id="SM00554">
    <property type="entry name" value="FAS1"/>
    <property type="match status" value="1"/>
</dbReference>
<feature type="domain" description="FAS1" evidence="1">
    <location>
        <begin position="11"/>
        <end position="143"/>
    </location>
</feature>
<name>A0A974Y089_9GAMM</name>
<dbReference type="GO" id="GO:0005615">
    <property type="term" value="C:extracellular space"/>
    <property type="evidence" value="ECO:0007669"/>
    <property type="project" value="TreeGrafter"/>
</dbReference>
<dbReference type="RefSeq" id="WP_200616014.1">
    <property type="nucleotide sequence ID" value="NZ_CP071518.1"/>
</dbReference>